<evidence type="ECO:0008006" key="6">
    <source>
        <dbReference type="Google" id="ProtNLM"/>
    </source>
</evidence>
<dbReference type="SUPFAM" id="SSF48208">
    <property type="entry name" value="Six-hairpin glycosidases"/>
    <property type="match status" value="1"/>
</dbReference>
<feature type="region of interest" description="Disordered" evidence="1">
    <location>
        <begin position="1"/>
        <end position="23"/>
    </location>
</feature>
<dbReference type="PANTHER" id="PTHR31084:SF3">
    <property type="entry name" value="ALPHA-FUCOSIDASE A"/>
    <property type="match status" value="1"/>
</dbReference>
<name>A0A8H2X3P0_9AGAM</name>
<proteinExistence type="predicted"/>
<dbReference type="Pfam" id="PF22124">
    <property type="entry name" value="Glyco_hydro_95_cat"/>
    <property type="match status" value="1"/>
</dbReference>
<dbReference type="Gene3D" id="1.50.10.10">
    <property type="match status" value="1"/>
</dbReference>
<organism evidence="4 5">
    <name type="scientific">Rhizoctonia solani</name>
    <dbReference type="NCBI Taxonomy" id="456999"/>
    <lineage>
        <taxon>Eukaryota</taxon>
        <taxon>Fungi</taxon>
        <taxon>Dikarya</taxon>
        <taxon>Basidiomycota</taxon>
        <taxon>Agaricomycotina</taxon>
        <taxon>Agaricomycetes</taxon>
        <taxon>Cantharellales</taxon>
        <taxon>Ceratobasidiaceae</taxon>
        <taxon>Rhizoctonia</taxon>
    </lineage>
</organism>
<accession>A0A8H2X3P0</accession>
<sequence>MPTRFTSRRFPGPIPDPAKNPQIGAPASAPYMRIIGNPQESLQMNIFGHTGMKGFEGWNTAAWANYPESAAWMMIHAYDHFDYTNDVTWWQAQGWPLVKGVAQFWLDHLVEDQYSKDGTLVTAPCNSPEQAIVTFGCSHSQQLIWQLFEAVEKTFGVAGDKDTAFLHEVQTKKLKLDKGVRIGSWGQLQEWKLDFDRETDTHRHLSHLIGLYPGYTLANFKVTDGQNLTREQVLKASEISLRARDDCVLGWEKIWRAACWAQLHNSTEFYHILTYAIERNFAENLWSLYYPFLDDPIFQIDANLGYPAAVLNALVQAPDTSSLSDTLDVTLLPALPSAWATGSIVGARIRGGMTLGLTWSNGKAVRASLSVDPVARVRHVRLLYGGKPVAAFSTTSGQKHNFVF</sequence>
<evidence type="ECO:0000313" key="4">
    <source>
        <dbReference type="EMBL" id="CAE6417027.1"/>
    </source>
</evidence>
<gene>
    <name evidence="4" type="ORF">RDB_LOCUS18338</name>
</gene>
<dbReference type="InterPro" id="IPR012341">
    <property type="entry name" value="6hp_glycosidase-like_sf"/>
</dbReference>
<evidence type="ECO:0000259" key="2">
    <source>
        <dbReference type="Pfam" id="PF21307"/>
    </source>
</evidence>
<dbReference type="Pfam" id="PF21307">
    <property type="entry name" value="Glyco_hydro_95_C"/>
    <property type="match status" value="1"/>
</dbReference>
<dbReference type="AlphaFoldDB" id="A0A8H2X3P0"/>
<dbReference type="InterPro" id="IPR054363">
    <property type="entry name" value="GH95_cat"/>
</dbReference>
<dbReference type="PANTHER" id="PTHR31084">
    <property type="entry name" value="ALPHA-L-FUCOSIDASE 2"/>
    <property type="match status" value="1"/>
</dbReference>
<dbReference type="EMBL" id="CAJMWX010000420">
    <property type="protein sequence ID" value="CAE6417027.1"/>
    <property type="molecule type" value="Genomic_DNA"/>
</dbReference>
<protein>
    <recommendedName>
        <fullName evidence="6">Alpha-L-fucosidase</fullName>
    </recommendedName>
</protein>
<reference evidence="4" key="1">
    <citation type="submission" date="2021-01" db="EMBL/GenBank/DDBJ databases">
        <authorList>
            <person name="Kaushik A."/>
        </authorList>
    </citation>
    <scope>NUCLEOTIDE SEQUENCE</scope>
    <source>
        <strain evidence="4">AG4-R118</strain>
    </source>
</reference>
<dbReference type="GO" id="GO:0005975">
    <property type="term" value="P:carbohydrate metabolic process"/>
    <property type="evidence" value="ECO:0007669"/>
    <property type="project" value="InterPro"/>
</dbReference>
<feature type="domain" description="Glycosyl hydrolase family 95 catalytic" evidence="3">
    <location>
        <begin position="43"/>
        <end position="314"/>
    </location>
</feature>
<dbReference type="GO" id="GO:0004560">
    <property type="term" value="F:alpha-L-fucosidase activity"/>
    <property type="evidence" value="ECO:0007669"/>
    <property type="project" value="TreeGrafter"/>
</dbReference>
<dbReference type="Proteomes" id="UP000663888">
    <property type="component" value="Unassembled WGS sequence"/>
</dbReference>
<evidence type="ECO:0000256" key="1">
    <source>
        <dbReference type="SAM" id="MobiDB-lite"/>
    </source>
</evidence>
<evidence type="ECO:0000259" key="3">
    <source>
        <dbReference type="Pfam" id="PF22124"/>
    </source>
</evidence>
<dbReference type="InterPro" id="IPR049053">
    <property type="entry name" value="AFCA-like_C"/>
</dbReference>
<comment type="caution">
    <text evidence="4">The sequence shown here is derived from an EMBL/GenBank/DDBJ whole genome shotgun (WGS) entry which is preliminary data.</text>
</comment>
<evidence type="ECO:0000313" key="5">
    <source>
        <dbReference type="Proteomes" id="UP000663888"/>
    </source>
</evidence>
<feature type="domain" description="Alpha fucosidase A-like C-terminal" evidence="2">
    <location>
        <begin position="327"/>
        <end position="371"/>
    </location>
</feature>
<dbReference type="InterPro" id="IPR008928">
    <property type="entry name" value="6-hairpin_glycosidase_sf"/>
</dbReference>